<evidence type="ECO:0000313" key="5">
    <source>
        <dbReference type="EMBL" id="OGE73771.1"/>
    </source>
</evidence>
<dbReference type="AlphaFoldDB" id="A0A1F5N7V4"/>
<sequence>MDKVRAITKGSQIIDQIYWELLNILKSKSVQTEISLANFIKRRAKKLGAQGMAFPPIVSFGVSAVEIHHKPSNKKINKNNFLMLDFGVKVSQYCSDFTRTLFLGRPNSFHEKIYNIVLNAQRKSIRLVAIGKFGDEIDFAARHIINQAGYGKFYIHGTGHGVGKKIHELPNFKPNSGDVVKKNDIVTVEPGIYLPKKFGIRIEDMVWVKNKPKILSKIPTDFKSMIIK</sequence>
<dbReference type="InterPro" id="IPR036005">
    <property type="entry name" value="Creatinase/aminopeptidase-like"/>
</dbReference>
<comment type="similarity">
    <text evidence="3">Belongs to the peptidase M24B family.</text>
</comment>
<dbReference type="EMBL" id="MFEH01000005">
    <property type="protein sequence ID" value="OGE73771.1"/>
    <property type="molecule type" value="Genomic_DNA"/>
</dbReference>
<evidence type="ECO:0000256" key="2">
    <source>
        <dbReference type="ARBA" id="ARBA00022801"/>
    </source>
</evidence>
<dbReference type="InterPro" id="IPR000994">
    <property type="entry name" value="Pept_M24"/>
</dbReference>
<accession>A0A1F5N7V4</accession>
<dbReference type="GO" id="GO:0046872">
    <property type="term" value="F:metal ion binding"/>
    <property type="evidence" value="ECO:0007669"/>
    <property type="project" value="UniProtKB-KW"/>
</dbReference>
<dbReference type="InterPro" id="IPR050659">
    <property type="entry name" value="Peptidase_M24B"/>
</dbReference>
<dbReference type="SUPFAM" id="SSF55920">
    <property type="entry name" value="Creatinase/aminopeptidase"/>
    <property type="match status" value="1"/>
</dbReference>
<dbReference type="Proteomes" id="UP000177610">
    <property type="component" value="Unassembled WGS sequence"/>
</dbReference>
<dbReference type="PANTHER" id="PTHR46112:SF9">
    <property type="entry name" value="XAA-PRO AMINOPEPTIDASE"/>
    <property type="match status" value="1"/>
</dbReference>
<evidence type="ECO:0000256" key="3">
    <source>
        <dbReference type="RuleBase" id="RU000590"/>
    </source>
</evidence>
<organism evidence="5 6">
    <name type="scientific">Candidatus Doudnabacteria bacterium RIFCSPHIGHO2_01_FULL_41_86</name>
    <dbReference type="NCBI Taxonomy" id="1817821"/>
    <lineage>
        <taxon>Bacteria</taxon>
        <taxon>Candidatus Doudnaibacteriota</taxon>
    </lineage>
</organism>
<dbReference type="InterPro" id="IPR001131">
    <property type="entry name" value="Peptidase_M24B_aminopep-P_CS"/>
</dbReference>
<name>A0A1F5N7V4_9BACT</name>
<dbReference type="PANTHER" id="PTHR46112">
    <property type="entry name" value="AMINOPEPTIDASE"/>
    <property type="match status" value="1"/>
</dbReference>
<dbReference type="PROSITE" id="PS00491">
    <property type="entry name" value="PROLINE_PEPTIDASE"/>
    <property type="match status" value="1"/>
</dbReference>
<evidence type="ECO:0000259" key="4">
    <source>
        <dbReference type="Pfam" id="PF00557"/>
    </source>
</evidence>
<dbReference type="Gene3D" id="3.90.230.10">
    <property type="entry name" value="Creatinase/methionine aminopeptidase superfamily"/>
    <property type="match status" value="1"/>
</dbReference>
<dbReference type="GO" id="GO:0016787">
    <property type="term" value="F:hydrolase activity"/>
    <property type="evidence" value="ECO:0007669"/>
    <property type="project" value="UniProtKB-KW"/>
</dbReference>
<comment type="caution">
    <text evidence="5">The sequence shown here is derived from an EMBL/GenBank/DDBJ whole genome shotgun (WGS) entry which is preliminary data.</text>
</comment>
<reference evidence="5 6" key="1">
    <citation type="journal article" date="2016" name="Nat. Commun.">
        <title>Thousands of microbial genomes shed light on interconnected biogeochemical processes in an aquifer system.</title>
        <authorList>
            <person name="Anantharaman K."/>
            <person name="Brown C.T."/>
            <person name="Hug L.A."/>
            <person name="Sharon I."/>
            <person name="Castelle C.J."/>
            <person name="Probst A.J."/>
            <person name="Thomas B.C."/>
            <person name="Singh A."/>
            <person name="Wilkins M.J."/>
            <person name="Karaoz U."/>
            <person name="Brodie E.L."/>
            <person name="Williams K.H."/>
            <person name="Hubbard S.S."/>
            <person name="Banfield J.F."/>
        </authorList>
    </citation>
    <scope>NUCLEOTIDE SEQUENCE [LARGE SCALE GENOMIC DNA]</scope>
</reference>
<dbReference type="Pfam" id="PF00557">
    <property type="entry name" value="Peptidase_M24"/>
    <property type="match status" value="1"/>
</dbReference>
<protein>
    <recommendedName>
        <fullName evidence="4">Peptidase M24 domain-containing protein</fullName>
    </recommendedName>
</protein>
<evidence type="ECO:0000256" key="1">
    <source>
        <dbReference type="ARBA" id="ARBA00022723"/>
    </source>
</evidence>
<keyword evidence="1 3" id="KW-0479">Metal-binding</keyword>
<dbReference type="STRING" id="1817821.A2717_04080"/>
<feature type="domain" description="Peptidase M24" evidence="4">
    <location>
        <begin position="7"/>
        <end position="209"/>
    </location>
</feature>
<gene>
    <name evidence="5" type="ORF">A2717_04080</name>
</gene>
<evidence type="ECO:0000313" key="6">
    <source>
        <dbReference type="Proteomes" id="UP000177610"/>
    </source>
</evidence>
<proteinExistence type="inferred from homology"/>
<keyword evidence="2" id="KW-0378">Hydrolase</keyword>